<comment type="caution">
    <text evidence="3">The sequence shown here is derived from an EMBL/GenBank/DDBJ whole genome shotgun (WGS) entry which is preliminary data.</text>
</comment>
<dbReference type="Proteomes" id="UP000290759">
    <property type="component" value="Unassembled WGS sequence"/>
</dbReference>
<reference evidence="3 4" key="1">
    <citation type="submission" date="2018-12" db="EMBL/GenBank/DDBJ databases">
        <authorList>
            <person name="Grouzdev D.S."/>
            <person name="Krutkina M.S."/>
        </authorList>
    </citation>
    <scope>NUCLEOTIDE SEQUENCE [LARGE SCALE GENOMIC DNA]</scope>
    <source>
        <strain evidence="3 4">RmlP026</strain>
    </source>
</reference>
<proteinExistence type="predicted"/>
<dbReference type="SUPFAM" id="SSF53474">
    <property type="entry name" value="alpha/beta-Hydrolases"/>
    <property type="match status" value="1"/>
</dbReference>
<evidence type="ECO:0000313" key="3">
    <source>
        <dbReference type="EMBL" id="RYC29718.1"/>
    </source>
</evidence>
<evidence type="ECO:0000259" key="2">
    <source>
        <dbReference type="Pfam" id="PF00561"/>
    </source>
</evidence>
<accession>A0A4Q2U1X9</accession>
<dbReference type="PRINTS" id="PR00111">
    <property type="entry name" value="ABHYDROLASE"/>
</dbReference>
<organism evidence="3 4">
    <name type="scientific">Lichenibacterium minor</name>
    <dbReference type="NCBI Taxonomy" id="2316528"/>
    <lineage>
        <taxon>Bacteria</taxon>
        <taxon>Pseudomonadati</taxon>
        <taxon>Pseudomonadota</taxon>
        <taxon>Alphaproteobacteria</taxon>
        <taxon>Hyphomicrobiales</taxon>
        <taxon>Lichenihabitantaceae</taxon>
        <taxon>Lichenibacterium</taxon>
    </lineage>
</organism>
<keyword evidence="4" id="KW-1185">Reference proteome</keyword>
<dbReference type="OrthoDB" id="9815441at2"/>
<reference evidence="3 4" key="2">
    <citation type="submission" date="2019-02" db="EMBL/GenBank/DDBJ databases">
        <title>'Lichenibacterium ramalinii' gen. nov. sp. nov., 'Lichenibacterium minor' gen. nov. sp. nov.</title>
        <authorList>
            <person name="Pankratov T."/>
        </authorList>
    </citation>
    <scope>NUCLEOTIDE SEQUENCE [LARGE SCALE GENOMIC DNA]</scope>
    <source>
        <strain evidence="3 4">RmlP026</strain>
    </source>
</reference>
<dbReference type="RefSeq" id="WP_129229146.1">
    <property type="nucleotide sequence ID" value="NZ_QYBB01000042.1"/>
</dbReference>
<dbReference type="Pfam" id="PF00561">
    <property type="entry name" value="Abhydrolase_1"/>
    <property type="match status" value="1"/>
</dbReference>
<dbReference type="EMBL" id="QYBB01000042">
    <property type="protein sequence ID" value="RYC29718.1"/>
    <property type="molecule type" value="Genomic_DNA"/>
</dbReference>
<evidence type="ECO:0000256" key="1">
    <source>
        <dbReference type="SAM" id="MobiDB-lite"/>
    </source>
</evidence>
<keyword evidence="3" id="KW-0378">Hydrolase</keyword>
<name>A0A4Q2U1X9_9HYPH</name>
<feature type="compositionally biased region" description="Low complexity" evidence="1">
    <location>
        <begin position="326"/>
        <end position="337"/>
    </location>
</feature>
<gene>
    <name evidence="3" type="ORF">D3273_22530</name>
</gene>
<feature type="region of interest" description="Disordered" evidence="1">
    <location>
        <begin position="317"/>
        <end position="337"/>
    </location>
</feature>
<protein>
    <submittedName>
        <fullName evidence="3">Alpha/beta hydrolase</fullName>
    </submittedName>
</protein>
<dbReference type="InterPro" id="IPR029058">
    <property type="entry name" value="AB_hydrolase_fold"/>
</dbReference>
<feature type="domain" description="AB hydrolase-1" evidence="2">
    <location>
        <begin position="60"/>
        <end position="298"/>
    </location>
</feature>
<sequence length="337" mass="34437">MGKGTRAALAAVGTAMVAGGGLAFYAAAAARRFERMVPRDGDIVEVDGARLHVVERGQGPALLLVHGLGGQLRNFSRLLGPLAERHRVVLVDRPGSGYSTAAGTGQPSLAEQARSLASLIDRMGLDRPVVVGHSLGGALALVLALNHPGSVGGLALLAPFTRPLTDVPSAFALLAVRSPLTRALIAWTAVVPLAQLAPDRTAALVFAPEPVPRDFPVAGGGALGLRPANFQATSADLVGANDAAIDVAGRFGEIDMPVEILFGAGDAILDPAHQGAEAAAAIRGARFETIEGGHMMPYTQPERVAAWIAGAAERCRAGRGADDRAPAQPSPAISPST</sequence>
<dbReference type="InterPro" id="IPR000073">
    <property type="entry name" value="AB_hydrolase_1"/>
</dbReference>
<dbReference type="InterPro" id="IPR050266">
    <property type="entry name" value="AB_hydrolase_sf"/>
</dbReference>
<dbReference type="PANTHER" id="PTHR43798">
    <property type="entry name" value="MONOACYLGLYCEROL LIPASE"/>
    <property type="match status" value="1"/>
</dbReference>
<dbReference type="GO" id="GO:0016787">
    <property type="term" value="F:hydrolase activity"/>
    <property type="evidence" value="ECO:0007669"/>
    <property type="project" value="UniProtKB-KW"/>
</dbReference>
<dbReference type="Gene3D" id="3.40.50.1820">
    <property type="entry name" value="alpha/beta hydrolase"/>
    <property type="match status" value="1"/>
</dbReference>
<evidence type="ECO:0000313" key="4">
    <source>
        <dbReference type="Proteomes" id="UP000290759"/>
    </source>
</evidence>
<dbReference type="AlphaFoldDB" id="A0A4Q2U1X9"/>